<dbReference type="EMBL" id="AQQZ01000013">
    <property type="protein sequence ID" value="KNG92172.1"/>
    <property type="molecule type" value="Genomic_DNA"/>
</dbReference>
<accession>A0A0L1JKC6</accession>
<dbReference type="PANTHER" id="PTHR38591">
    <property type="entry name" value="HYDROLASE"/>
    <property type="match status" value="1"/>
</dbReference>
<dbReference type="RefSeq" id="WP_050532466.1">
    <property type="nucleotide sequence ID" value="NZ_AQQZ01000013.1"/>
</dbReference>
<proteinExistence type="predicted"/>
<dbReference type="STRING" id="1317121.ATO11_18825"/>
<evidence type="ECO:0000256" key="1">
    <source>
        <dbReference type="SAM" id="SignalP"/>
    </source>
</evidence>
<evidence type="ECO:0000313" key="3">
    <source>
        <dbReference type="EMBL" id="KNG92172.1"/>
    </source>
</evidence>
<dbReference type="SUPFAM" id="SSF159245">
    <property type="entry name" value="AttH-like"/>
    <property type="match status" value="1"/>
</dbReference>
<sequence length="345" mass="37969">MDRRLFLSALLGAPLPALAQGFAGLGTDAEGFAVPVRGTPLTFPADHAAHPDYRIEWWYLTATLTGEDGRDYGLQWTLFRSALAPGRQQLWLGHAALTTPDAHYSAERRARGGIGQADVLPPLDAFIDDWHMTSTATSGDPMSALSLAARAPDFRYALSLTATGPLVLHGDDGYSVKSEDGQASYYYSQPFLTAEGEIETAEGRVVVRGEAWIDREWSSQPLSPDQTGWDWFSLSFDTGERLMAFGLRDRDGSRFTSGTWISADGTPAPLAPNRIRLTPLGTARVAGRTLPVRWRLTLPERGLDVTTEPLRDDSWMQTSIPYWEGPLRFSGSHEGRGYLEMTGYE</sequence>
<gene>
    <name evidence="3" type="ORF">ATO11_18825</name>
</gene>
<name>A0A0L1JKC6_9RHOB</name>
<reference evidence="3 4" key="1">
    <citation type="journal article" date="2015" name="Int. J. Syst. Evol. Microbiol.">
        <title>Aestuariivita atlantica sp. nov., isolated from deep sea sediment of the Atlantic Ocean.</title>
        <authorList>
            <person name="Li G."/>
            <person name="Lai Q."/>
            <person name="Du Y."/>
            <person name="Liu X."/>
            <person name="Sun F."/>
            <person name="Shao Z."/>
        </authorList>
    </citation>
    <scope>NUCLEOTIDE SEQUENCE [LARGE SCALE GENOMIC DNA]</scope>
    <source>
        <strain evidence="3 4">22II-S11-z3</strain>
    </source>
</reference>
<dbReference type="PANTHER" id="PTHR38591:SF1">
    <property type="entry name" value="BLL1000 PROTEIN"/>
    <property type="match status" value="1"/>
</dbReference>
<keyword evidence="4" id="KW-1185">Reference proteome</keyword>
<dbReference type="PATRIC" id="fig|1317121.7.peg.866"/>
<dbReference type="InterPro" id="IPR010791">
    <property type="entry name" value="AttH_dom"/>
</dbReference>
<organism evidence="3 4">
    <name type="scientific">Pseudaestuariivita atlantica</name>
    <dbReference type="NCBI Taxonomy" id="1317121"/>
    <lineage>
        <taxon>Bacteria</taxon>
        <taxon>Pseudomonadati</taxon>
        <taxon>Pseudomonadota</taxon>
        <taxon>Alphaproteobacteria</taxon>
        <taxon>Rhodobacterales</taxon>
        <taxon>Paracoccaceae</taxon>
        <taxon>Pseudaestuariivita</taxon>
    </lineage>
</organism>
<dbReference type="Proteomes" id="UP000036938">
    <property type="component" value="Unassembled WGS sequence"/>
</dbReference>
<feature type="chain" id="PRO_5005553993" evidence="1">
    <location>
        <begin position="20"/>
        <end position="345"/>
    </location>
</feature>
<evidence type="ECO:0000259" key="2">
    <source>
        <dbReference type="Pfam" id="PF07143"/>
    </source>
</evidence>
<protein>
    <submittedName>
        <fullName evidence="3">Iron ABC transporter permease</fullName>
    </submittedName>
</protein>
<feature type="domain" description="AttH" evidence="2">
    <location>
        <begin position="55"/>
        <end position="219"/>
    </location>
</feature>
<dbReference type="AlphaFoldDB" id="A0A0L1JKC6"/>
<dbReference type="OrthoDB" id="9770826at2"/>
<dbReference type="Pfam" id="PF17186">
    <property type="entry name" value="Lipocalin_9"/>
    <property type="match status" value="1"/>
</dbReference>
<evidence type="ECO:0000313" key="4">
    <source>
        <dbReference type="Proteomes" id="UP000036938"/>
    </source>
</evidence>
<dbReference type="Gene3D" id="2.40.370.10">
    <property type="entry name" value="AttH-like domain"/>
    <property type="match status" value="2"/>
</dbReference>
<comment type="caution">
    <text evidence="3">The sequence shown here is derived from an EMBL/GenBank/DDBJ whole genome shotgun (WGS) entry which is preliminary data.</text>
</comment>
<feature type="signal peptide" evidence="1">
    <location>
        <begin position="1"/>
        <end position="19"/>
    </location>
</feature>
<keyword evidence="1" id="KW-0732">Signal</keyword>
<dbReference type="Pfam" id="PF07143">
    <property type="entry name" value="CrtC"/>
    <property type="match status" value="1"/>
</dbReference>
<dbReference type="InterPro" id="IPR023374">
    <property type="entry name" value="AttH-like_dom_sf"/>
</dbReference>